<evidence type="ECO:0000256" key="1">
    <source>
        <dbReference type="SAM" id="Coils"/>
    </source>
</evidence>
<evidence type="ECO:0000313" key="4">
    <source>
        <dbReference type="EMBL" id="KAL2049877.1"/>
    </source>
</evidence>
<dbReference type="EMBL" id="JBHFEH010000056">
    <property type="protein sequence ID" value="KAL2049877.1"/>
    <property type="molecule type" value="Genomic_DNA"/>
</dbReference>
<feature type="transmembrane region" description="Helical" evidence="2">
    <location>
        <begin position="59"/>
        <end position="79"/>
    </location>
</feature>
<organism evidence="4 5">
    <name type="scientific">Lepraria finkii</name>
    <dbReference type="NCBI Taxonomy" id="1340010"/>
    <lineage>
        <taxon>Eukaryota</taxon>
        <taxon>Fungi</taxon>
        <taxon>Dikarya</taxon>
        <taxon>Ascomycota</taxon>
        <taxon>Pezizomycotina</taxon>
        <taxon>Lecanoromycetes</taxon>
        <taxon>OSLEUM clade</taxon>
        <taxon>Lecanoromycetidae</taxon>
        <taxon>Lecanorales</taxon>
        <taxon>Lecanorineae</taxon>
        <taxon>Stereocaulaceae</taxon>
        <taxon>Lepraria</taxon>
    </lineage>
</organism>
<dbReference type="Proteomes" id="UP001590951">
    <property type="component" value="Unassembled WGS sequence"/>
</dbReference>
<proteinExistence type="predicted"/>
<evidence type="ECO:0000256" key="2">
    <source>
        <dbReference type="SAM" id="Phobius"/>
    </source>
</evidence>
<keyword evidence="2" id="KW-0812">Transmembrane</keyword>
<keyword evidence="2" id="KW-1133">Transmembrane helix</keyword>
<keyword evidence="1" id="KW-0175">Coiled coil</keyword>
<accession>A0ABR4AY65</accession>
<feature type="signal peptide" evidence="3">
    <location>
        <begin position="1"/>
        <end position="26"/>
    </location>
</feature>
<keyword evidence="2" id="KW-0472">Membrane</keyword>
<evidence type="ECO:0000256" key="3">
    <source>
        <dbReference type="SAM" id="SignalP"/>
    </source>
</evidence>
<reference evidence="4 5" key="1">
    <citation type="submission" date="2024-09" db="EMBL/GenBank/DDBJ databases">
        <title>Rethinking Asexuality: The Enigmatic Case of Functional Sexual Genes in Lepraria (Stereocaulaceae).</title>
        <authorList>
            <person name="Doellman M."/>
            <person name="Sun Y."/>
            <person name="Barcenas-Pena A."/>
            <person name="Lumbsch H.T."/>
            <person name="Grewe F."/>
        </authorList>
    </citation>
    <scope>NUCLEOTIDE SEQUENCE [LARGE SCALE GENOMIC DNA]</scope>
    <source>
        <strain evidence="4 5">Grewe 0041</strain>
    </source>
</reference>
<name>A0ABR4AY65_9LECA</name>
<keyword evidence="5" id="KW-1185">Reference proteome</keyword>
<feature type="chain" id="PRO_5047208348" evidence="3">
    <location>
        <begin position="27"/>
        <end position="167"/>
    </location>
</feature>
<sequence>MMSLETAIATAEILLIGLVFPESGLSQQVSPQLNVSYNGFQCDLVDGPDYSMSKTRDKAMLGVVIPMVVIMIILLGVYASRRQRRRLETLPEKEDMHRYLQWKAKVEAGHAKREMKAEEKRLEIERENVRAEMSEAGDDRLVLRSLQEKHELSGGEVSKELDTQLDM</sequence>
<protein>
    <submittedName>
        <fullName evidence="4">Uncharacterized protein</fullName>
    </submittedName>
</protein>
<evidence type="ECO:0000313" key="5">
    <source>
        <dbReference type="Proteomes" id="UP001590951"/>
    </source>
</evidence>
<comment type="caution">
    <text evidence="4">The sequence shown here is derived from an EMBL/GenBank/DDBJ whole genome shotgun (WGS) entry which is preliminary data.</text>
</comment>
<gene>
    <name evidence="4" type="ORF">ABVK25_009861</name>
</gene>
<keyword evidence="3" id="KW-0732">Signal</keyword>
<feature type="coiled-coil region" evidence="1">
    <location>
        <begin position="108"/>
        <end position="139"/>
    </location>
</feature>